<dbReference type="InterPro" id="IPR029068">
    <property type="entry name" value="Glyas_Bleomycin-R_OHBP_Dase"/>
</dbReference>
<evidence type="ECO:0000313" key="2">
    <source>
        <dbReference type="EMBL" id="MCK7613378.1"/>
    </source>
</evidence>
<proteinExistence type="predicted"/>
<comment type="caution">
    <text evidence="2">The sequence shown here is derived from an EMBL/GenBank/DDBJ whole genome shotgun (WGS) entry which is preliminary data.</text>
</comment>
<protein>
    <submittedName>
        <fullName evidence="2">VOC family protein</fullName>
    </submittedName>
</protein>
<name>A0ABT0GX52_9HYPH</name>
<evidence type="ECO:0000313" key="3">
    <source>
        <dbReference type="Proteomes" id="UP001431221"/>
    </source>
</evidence>
<dbReference type="SUPFAM" id="SSF54593">
    <property type="entry name" value="Glyoxalase/Bleomycin resistance protein/Dihydroxybiphenyl dioxygenase"/>
    <property type="match status" value="1"/>
</dbReference>
<accession>A0ABT0GX52</accession>
<sequence length="136" mass="14455">MRLLSLSSLAFLALTAVSQAEPFQEITVGVPVPSLSEAERWYGAFLGPDTEVIRPAPGLVEFKVAPGVWLQLFEPEGQQPQGAVIRYLVDDMTAAQGTRADAGIATGEAVEVPGVVTYSEFADPFGNALGFYALPK</sequence>
<evidence type="ECO:0000256" key="1">
    <source>
        <dbReference type="SAM" id="SignalP"/>
    </source>
</evidence>
<reference evidence="2" key="1">
    <citation type="submission" date="2022-04" db="EMBL/GenBank/DDBJ databases">
        <title>Roseibium sp. CAU 1639 isolated from mud.</title>
        <authorList>
            <person name="Kim W."/>
        </authorList>
    </citation>
    <scope>NUCLEOTIDE SEQUENCE</scope>
    <source>
        <strain evidence="2">CAU 1639</strain>
    </source>
</reference>
<dbReference type="EMBL" id="JALNMJ010000009">
    <property type="protein sequence ID" value="MCK7613378.1"/>
    <property type="molecule type" value="Genomic_DNA"/>
</dbReference>
<gene>
    <name evidence="2" type="ORF">M0H32_14480</name>
</gene>
<feature type="chain" id="PRO_5045091205" evidence="1">
    <location>
        <begin position="21"/>
        <end position="136"/>
    </location>
</feature>
<dbReference type="CDD" id="cd06587">
    <property type="entry name" value="VOC"/>
    <property type="match status" value="1"/>
</dbReference>
<dbReference type="Gene3D" id="3.10.180.10">
    <property type="entry name" value="2,3-Dihydroxybiphenyl 1,2-Dioxygenase, domain 1"/>
    <property type="match status" value="1"/>
</dbReference>
<keyword evidence="1" id="KW-0732">Signal</keyword>
<dbReference type="RefSeq" id="WP_248155178.1">
    <property type="nucleotide sequence ID" value="NZ_JALNMJ010000009.1"/>
</dbReference>
<organism evidence="2 3">
    <name type="scientific">Roseibium sediminicola</name>
    <dbReference type="NCBI Taxonomy" id="2933272"/>
    <lineage>
        <taxon>Bacteria</taxon>
        <taxon>Pseudomonadati</taxon>
        <taxon>Pseudomonadota</taxon>
        <taxon>Alphaproteobacteria</taxon>
        <taxon>Hyphomicrobiales</taxon>
        <taxon>Stappiaceae</taxon>
        <taxon>Roseibium</taxon>
    </lineage>
</organism>
<feature type="signal peptide" evidence="1">
    <location>
        <begin position="1"/>
        <end position="20"/>
    </location>
</feature>
<dbReference type="Proteomes" id="UP001431221">
    <property type="component" value="Unassembled WGS sequence"/>
</dbReference>
<keyword evidence="3" id="KW-1185">Reference proteome</keyword>